<proteinExistence type="inferred from homology"/>
<dbReference type="InterPro" id="IPR012901">
    <property type="entry name" value="CARME"/>
</dbReference>
<dbReference type="AlphaFoldDB" id="A0A813KD41"/>
<gene>
    <name evidence="6" type="ORF">PGLA2088_LOCUS29610</name>
</gene>
<protein>
    <recommendedName>
        <fullName evidence="2">carnosine N-methyltransferase</fullName>
        <ecNumber evidence="2">2.1.1.22</ecNumber>
    </recommendedName>
</protein>
<dbReference type="EMBL" id="CAJNNW010028404">
    <property type="protein sequence ID" value="CAE8695938.1"/>
    <property type="molecule type" value="Genomic_DNA"/>
</dbReference>
<dbReference type="SMART" id="SM01296">
    <property type="entry name" value="N2227"/>
    <property type="match status" value="1"/>
</dbReference>
<keyword evidence="3" id="KW-0489">Methyltransferase</keyword>
<comment type="caution">
    <text evidence="6">The sequence shown here is derived from an EMBL/GenBank/DDBJ whole genome shotgun (WGS) entry which is preliminary data.</text>
</comment>
<sequence length="369" mass="41186">MASAQSAAQKRQWPDEYAEMLKHYQDFAQRELARVQRNLLVLSDDDKASLVNQPEVQVQQMEAAMAANMAVLDKLTGLMQRAANEGRDLSGAAPVGGKPVQVLLQTLVREWAADGLEERQECLEKLLGALEAHRAATTSLGLRTSTSPFRVMIPGSSVGRLAFEAQARGCEVESCEARLLHFFGSELIRENGALECLRPQPFVLGTCNRLCFQDHVRSTPMPDAEVKEGSLSVPQFGEFIHLYDRASAKDNFDALLTSFSLDVSSNIFRFVRTVAHVVRPGGLWANFGPLAYDTHYEEADDHSRELSWEELRYAVSKFFDIQEEDFVDSLHCADAKSLMQMQYSCVYFKAVRNENPASGIGEQSDKLKL</sequence>
<evidence type="ECO:0000256" key="4">
    <source>
        <dbReference type="ARBA" id="ARBA00022679"/>
    </source>
</evidence>
<dbReference type="GO" id="GO:0032259">
    <property type="term" value="P:methylation"/>
    <property type="evidence" value="ECO:0007669"/>
    <property type="project" value="UniProtKB-KW"/>
</dbReference>
<dbReference type="SUPFAM" id="SSF53335">
    <property type="entry name" value="S-adenosyl-L-methionine-dependent methyltransferases"/>
    <property type="match status" value="1"/>
</dbReference>
<evidence type="ECO:0000256" key="1">
    <source>
        <dbReference type="ARBA" id="ARBA00010086"/>
    </source>
</evidence>
<evidence type="ECO:0000256" key="2">
    <source>
        <dbReference type="ARBA" id="ARBA00012003"/>
    </source>
</evidence>
<keyword evidence="4" id="KW-0808">Transferase</keyword>
<dbReference type="PANTHER" id="PTHR12303:SF6">
    <property type="entry name" value="CARNOSINE N-METHYLTRANSFERASE"/>
    <property type="match status" value="1"/>
</dbReference>
<evidence type="ECO:0000313" key="6">
    <source>
        <dbReference type="EMBL" id="CAE8695938.1"/>
    </source>
</evidence>
<reference evidence="6" key="1">
    <citation type="submission" date="2021-02" db="EMBL/GenBank/DDBJ databases">
        <authorList>
            <person name="Dougan E. K."/>
            <person name="Rhodes N."/>
            <person name="Thang M."/>
            <person name="Chan C."/>
        </authorList>
    </citation>
    <scope>NUCLEOTIDE SEQUENCE</scope>
</reference>
<dbReference type="GO" id="GO:0030735">
    <property type="term" value="F:carnosine N-methyltransferase activity"/>
    <property type="evidence" value="ECO:0007669"/>
    <property type="project" value="UniProtKB-EC"/>
</dbReference>
<evidence type="ECO:0000256" key="5">
    <source>
        <dbReference type="ARBA" id="ARBA00022691"/>
    </source>
</evidence>
<organism evidence="6 7">
    <name type="scientific">Polarella glacialis</name>
    <name type="common">Dinoflagellate</name>
    <dbReference type="NCBI Taxonomy" id="89957"/>
    <lineage>
        <taxon>Eukaryota</taxon>
        <taxon>Sar</taxon>
        <taxon>Alveolata</taxon>
        <taxon>Dinophyceae</taxon>
        <taxon>Suessiales</taxon>
        <taxon>Suessiaceae</taxon>
        <taxon>Polarella</taxon>
    </lineage>
</organism>
<evidence type="ECO:0000256" key="3">
    <source>
        <dbReference type="ARBA" id="ARBA00022603"/>
    </source>
</evidence>
<dbReference type="EC" id="2.1.1.22" evidence="2"/>
<name>A0A813KD41_POLGL</name>
<evidence type="ECO:0000313" key="7">
    <source>
        <dbReference type="Proteomes" id="UP000626109"/>
    </source>
</evidence>
<accession>A0A813KD41</accession>
<dbReference type="InterPro" id="IPR029063">
    <property type="entry name" value="SAM-dependent_MTases_sf"/>
</dbReference>
<keyword evidence="5" id="KW-0949">S-adenosyl-L-methionine</keyword>
<comment type="similarity">
    <text evidence="1">Belongs to the carnosine N-methyltransferase family.</text>
</comment>
<dbReference type="Pfam" id="PF07942">
    <property type="entry name" value="CARME"/>
    <property type="match status" value="1"/>
</dbReference>
<dbReference type="Proteomes" id="UP000626109">
    <property type="component" value="Unassembled WGS sequence"/>
</dbReference>
<dbReference type="PANTHER" id="PTHR12303">
    <property type="entry name" value="CARNOSINE N-METHYLTRANSFERASE"/>
    <property type="match status" value="1"/>
</dbReference>